<dbReference type="InterPro" id="IPR036942">
    <property type="entry name" value="Beta-barrel_TonB_sf"/>
</dbReference>
<keyword evidence="3" id="KW-0998">Cell outer membrane</keyword>
<dbReference type="SUPFAM" id="SSF56935">
    <property type="entry name" value="Porins"/>
    <property type="match status" value="1"/>
</dbReference>
<gene>
    <name evidence="5" type="ORF">PSTG_20018</name>
</gene>
<comment type="subcellular location">
    <subcellularLocation>
        <location evidence="1">Cell outer membrane</location>
    </subcellularLocation>
</comment>
<feature type="non-terminal residue" evidence="5">
    <location>
        <position position="1"/>
    </location>
</feature>
<evidence type="ECO:0000259" key="4">
    <source>
        <dbReference type="Pfam" id="PF00593"/>
    </source>
</evidence>
<comment type="caution">
    <text evidence="5">The sequence shown here is derived from an EMBL/GenBank/DDBJ whole genome shotgun (WGS) entry which is preliminary data.</text>
</comment>
<proteinExistence type="predicted"/>
<dbReference type="Pfam" id="PF00593">
    <property type="entry name" value="TonB_dep_Rec_b-barrel"/>
    <property type="match status" value="1"/>
</dbReference>
<dbReference type="AlphaFoldDB" id="A0A0L0UIT1"/>
<dbReference type="InterPro" id="IPR000531">
    <property type="entry name" value="Beta-barrel_TonB"/>
</dbReference>
<accession>A0A0L0UIT1</accession>
<dbReference type="Gene3D" id="2.40.170.20">
    <property type="entry name" value="TonB-dependent receptor, beta-barrel domain"/>
    <property type="match status" value="1"/>
</dbReference>
<feature type="domain" description="TonB-dependent receptor-like beta-barrel" evidence="4">
    <location>
        <begin position="20"/>
        <end position="62"/>
    </location>
</feature>
<evidence type="ECO:0000256" key="3">
    <source>
        <dbReference type="ARBA" id="ARBA00023237"/>
    </source>
</evidence>
<name>A0A0L0UIT1_9BASI</name>
<dbReference type="EMBL" id="AJIL01008859">
    <property type="protein sequence ID" value="KNE86619.1"/>
    <property type="molecule type" value="Genomic_DNA"/>
</dbReference>
<evidence type="ECO:0000256" key="1">
    <source>
        <dbReference type="ARBA" id="ARBA00004442"/>
    </source>
</evidence>
<sequence length="71" mass="8023">GGGTPSLSVTDASGKLISTKRLFDQETVKNYELGIKSTWLNRALTANFTLYRMDIAGFQDRALRWYQLHCP</sequence>
<reference evidence="6" key="1">
    <citation type="submission" date="2014-03" db="EMBL/GenBank/DDBJ databases">
        <title>The Genome Sequence of Puccinia striiformis f. sp. tritici PST-78.</title>
        <authorList>
            <consortium name="The Broad Institute Genome Sequencing Platform"/>
            <person name="Cuomo C."/>
            <person name="Hulbert S."/>
            <person name="Chen X."/>
            <person name="Walker B."/>
            <person name="Young S.K."/>
            <person name="Zeng Q."/>
            <person name="Gargeya S."/>
            <person name="Fitzgerald M."/>
            <person name="Haas B."/>
            <person name="Abouelleil A."/>
            <person name="Alvarado L."/>
            <person name="Arachchi H.M."/>
            <person name="Berlin A.M."/>
            <person name="Chapman S.B."/>
            <person name="Goldberg J."/>
            <person name="Griggs A."/>
            <person name="Gujja S."/>
            <person name="Hansen M."/>
            <person name="Howarth C."/>
            <person name="Imamovic A."/>
            <person name="Larimer J."/>
            <person name="McCowan C."/>
            <person name="Montmayeur A."/>
            <person name="Murphy C."/>
            <person name="Neiman D."/>
            <person name="Pearson M."/>
            <person name="Priest M."/>
            <person name="Roberts A."/>
            <person name="Saif S."/>
            <person name="Shea T."/>
            <person name="Sisk P."/>
            <person name="Sykes S."/>
            <person name="Wortman J."/>
            <person name="Nusbaum C."/>
            <person name="Birren B."/>
        </authorList>
    </citation>
    <scope>NUCLEOTIDE SEQUENCE [LARGE SCALE GENOMIC DNA]</scope>
    <source>
        <strain evidence="6">race PST-78</strain>
    </source>
</reference>
<dbReference type="Proteomes" id="UP000054564">
    <property type="component" value="Unassembled WGS sequence"/>
</dbReference>
<keyword evidence="6" id="KW-1185">Reference proteome</keyword>
<keyword evidence="2" id="KW-0472">Membrane</keyword>
<organism evidence="5 6">
    <name type="scientific">Puccinia striiformis f. sp. tritici PST-78</name>
    <dbReference type="NCBI Taxonomy" id="1165861"/>
    <lineage>
        <taxon>Eukaryota</taxon>
        <taxon>Fungi</taxon>
        <taxon>Dikarya</taxon>
        <taxon>Basidiomycota</taxon>
        <taxon>Pucciniomycotina</taxon>
        <taxon>Pucciniomycetes</taxon>
        <taxon>Pucciniales</taxon>
        <taxon>Pucciniaceae</taxon>
        <taxon>Puccinia</taxon>
    </lineage>
</organism>
<evidence type="ECO:0000313" key="6">
    <source>
        <dbReference type="Proteomes" id="UP000054564"/>
    </source>
</evidence>
<evidence type="ECO:0000313" key="5">
    <source>
        <dbReference type="EMBL" id="KNE86619.1"/>
    </source>
</evidence>
<evidence type="ECO:0000256" key="2">
    <source>
        <dbReference type="ARBA" id="ARBA00023136"/>
    </source>
</evidence>
<protein>
    <recommendedName>
        <fullName evidence="4">TonB-dependent receptor-like beta-barrel domain-containing protein</fullName>
    </recommendedName>
</protein>